<evidence type="ECO:0000313" key="3">
    <source>
        <dbReference type="Proteomes" id="UP000626109"/>
    </source>
</evidence>
<reference evidence="2" key="1">
    <citation type="submission" date="2021-02" db="EMBL/GenBank/DDBJ databases">
        <authorList>
            <person name="Dougan E. K."/>
            <person name="Rhodes N."/>
            <person name="Thang M."/>
            <person name="Chan C."/>
        </authorList>
    </citation>
    <scope>NUCLEOTIDE SEQUENCE</scope>
</reference>
<comment type="caution">
    <text evidence="2">The sequence shown here is derived from an EMBL/GenBank/DDBJ whole genome shotgun (WGS) entry which is preliminary data.</text>
</comment>
<feature type="compositionally biased region" description="Low complexity" evidence="1">
    <location>
        <begin position="112"/>
        <end position="125"/>
    </location>
</feature>
<accession>A0A813LSZ1</accession>
<evidence type="ECO:0000256" key="1">
    <source>
        <dbReference type="SAM" id="MobiDB-lite"/>
    </source>
</evidence>
<dbReference type="AlphaFoldDB" id="A0A813LSZ1"/>
<organism evidence="2 3">
    <name type="scientific">Polarella glacialis</name>
    <name type="common">Dinoflagellate</name>
    <dbReference type="NCBI Taxonomy" id="89957"/>
    <lineage>
        <taxon>Eukaryota</taxon>
        <taxon>Sar</taxon>
        <taxon>Alveolata</taxon>
        <taxon>Dinophyceae</taxon>
        <taxon>Suessiales</taxon>
        <taxon>Suessiaceae</taxon>
        <taxon>Polarella</taxon>
    </lineage>
</organism>
<protein>
    <submittedName>
        <fullName evidence="2">Uncharacterized protein</fullName>
    </submittedName>
</protein>
<evidence type="ECO:0000313" key="2">
    <source>
        <dbReference type="EMBL" id="CAE8738937.1"/>
    </source>
</evidence>
<name>A0A813LSZ1_POLGL</name>
<feature type="compositionally biased region" description="Basic and acidic residues" evidence="1">
    <location>
        <begin position="28"/>
        <end position="48"/>
    </location>
</feature>
<feature type="compositionally biased region" description="Acidic residues" evidence="1">
    <location>
        <begin position="18"/>
        <end position="27"/>
    </location>
</feature>
<gene>
    <name evidence="2" type="ORF">PGLA2088_LOCUS49405</name>
</gene>
<dbReference type="Proteomes" id="UP000626109">
    <property type="component" value="Unassembled WGS sequence"/>
</dbReference>
<feature type="region of interest" description="Disordered" evidence="1">
    <location>
        <begin position="107"/>
        <end position="138"/>
    </location>
</feature>
<sequence>EKSPADSKKSKASLAGVDSEEEESEEELDRKRAESRKAVSDLWYKKGDDADESTASSSRLPKSEEAWLERLDDRLDELDMMTSRLDGLREGILEDRAAIKELMLDRAGKQTEAAGSSEPSSPAASKVLQEAQPASATK</sequence>
<dbReference type="EMBL" id="CAJNNW010037031">
    <property type="protein sequence ID" value="CAE8738937.1"/>
    <property type="molecule type" value="Genomic_DNA"/>
</dbReference>
<proteinExistence type="predicted"/>
<feature type="region of interest" description="Disordered" evidence="1">
    <location>
        <begin position="1"/>
        <end position="66"/>
    </location>
</feature>
<feature type="non-terminal residue" evidence="2">
    <location>
        <position position="138"/>
    </location>
</feature>